<accession>A0A2W5ESF9</accession>
<dbReference type="AlphaFoldDB" id="A0A2W5ESF9"/>
<name>A0A2W5ESF9_9SPHI</name>
<dbReference type="Proteomes" id="UP000249645">
    <property type="component" value="Unassembled WGS sequence"/>
</dbReference>
<proteinExistence type="predicted"/>
<evidence type="ECO:0000313" key="2">
    <source>
        <dbReference type="Proteomes" id="UP000249645"/>
    </source>
</evidence>
<dbReference type="EMBL" id="QFOI01000297">
    <property type="protein sequence ID" value="PZP44844.1"/>
    <property type="molecule type" value="Genomic_DNA"/>
</dbReference>
<protein>
    <submittedName>
        <fullName evidence="1">Uncharacterized protein</fullName>
    </submittedName>
</protein>
<sequence length="67" mass="7683">MANAEKKQGDVPVVELDSDHPVIGIMAGLEKMSSEKQRKRFAWLTWTVERMEARISELESRLGNRLI</sequence>
<gene>
    <name evidence="1" type="ORF">DI598_14060</name>
</gene>
<evidence type="ECO:0000313" key="1">
    <source>
        <dbReference type="EMBL" id="PZP44844.1"/>
    </source>
</evidence>
<organism evidence="1 2">
    <name type="scientific">Pseudopedobacter saltans</name>
    <dbReference type="NCBI Taxonomy" id="151895"/>
    <lineage>
        <taxon>Bacteria</taxon>
        <taxon>Pseudomonadati</taxon>
        <taxon>Bacteroidota</taxon>
        <taxon>Sphingobacteriia</taxon>
        <taxon>Sphingobacteriales</taxon>
        <taxon>Sphingobacteriaceae</taxon>
        <taxon>Pseudopedobacter</taxon>
    </lineage>
</organism>
<comment type="caution">
    <text evidence="1">The sequence shown here is derived from an EMBL/GenBank/DDBJ whole genome shotgun (WGS) entry which is preliminary data.</text>
</comment>
<reference evidence="1 2" key="1">
    <citation type="submission" date="2017-11" db="EMBL/GenBank/DDBJ databases">
        <title>Infants hospitalized years apart are colonized by the same room-sourced microbial strains.</title>
        <authorList>
            <person name="Brooks B."/>
            <person name="Olm M.R."/>
            <person name="Firek B.A."/>
            <person name="Baker R."/>
            <person name="Thomas B.C."/>
            <person name="Morowitz M.J."/>
            <person name="Banfield J.F."/>
        </authorList>
    </citation>
    <scope>NUCLEOTIDE SEQUENCE [LARGE SCALE GENOMIC DNA]</scope>
    <source>
        <strain evidence="1">S2_009_000_R2_76</strain>
    </source>
</reference>